<name>A0ABW0H748_9HYPH</name>
<evidence type="ECO:0000313" key="3">
    <source>
        <dbReference type="Proteomes" id="UP001596104"/>
    </source>
</evidence>
<accession>A0ABW0H748</accession>
<dbReference type="EMBL" id="JBHSLV010000016">
    <property type="protein sequence ID" value="MFC5392846.1"/>
    <property type="molecule type" value="Genomic_DNA"/>
</dbReference>
<comment type="caution">
    <text evidence="2">The sequence shown here is derived from an EMBL/GenBank/DDBJ whole genome shotgun (WGS) entry which is preliminary data.</text>
</comment>
<protein>
    <submittedName>
        <fullName evidence="2">Uncharacterized protein</fullName>
    </submittedName>
</protein>
<reference evidence="3" key="1">
    <citation type="journal article" date="2019" name="Int. J. Syst. Evol. Microbiol.">
        <title>The Global Catalogue of Microorganisms (GCM) 10K type strain sequencing project: providing services to taxonomists for standard genome sequencing and annotation.</title>
        <authorList>
            <consortium name="The Broad Institute Genomics Platform"/>
            <consortium name="The Broad Institute Genome Sequencing Center for Infectious Disease"/>
            <person name="Wu L."/>
            <person name="Ma J."/>
        </authorList>
    </citation>
    <scope>NUCLEOTIDE SEQUENCE [LARGE SCALE GENOMIC DNA]</scope>
    <source>
        <strain evidence="3">CGMCC 1.16326</strain>
    </source>
</reference>
<keyword evidence="3" id="KW-1185">Reference proteome</keyword>
<dbReference type="Proteomes" id="UP001596104">
    <property type="component" value="Unassembled WGS sequence"/>
</dbReference>
<evidence type="ECO:0000313" key="2">
    <source>
        <dbReference type="EMBL" id="MFC5392846.1"/>
    </source>
</evidence>
<dbReference type="RefSeq" id="WP_377007698.1">
    <property type="nucleotide sequence ID" value="NZ_JBHSLV010000016.1"/>
</dbReference>
<evidence type="ECO:0000256" key="1">
    <source>
        <dbReference type="SAM" id="MobiDB-lite"/>
    </source>
</evidence>
<sequence>MTTSTVSAAGIGVPYAPYDSEIALGGLLASRATPLAAARSPRPSGRAFEAERHSYLAIPDEPDMAPAFSALARLRWQIEEEIERLISMLDQIDGDADIELTATETRGAGFVAPAALTDDDEDGHDAEALDYPLSAGGRS</sequence>
<proteinExistence type="predicted"/>
<organism evidence="2 3">
    <name type="scientific">Bosea vestrisii</name>
    <dbReference type="NCBI Taxonomy" id="151416"/>
    <lineage>
        <taxon>Bacteria</taxon>
        <taxon>Pseudomonadati</taxon>
        <taxon>Pseudomonadota</taxon>
        <taxon>Alphaproteobacteria</taxon>
        <taxon>Hyphomicrobiales</taxon>
        <taxon>Boseaceae</taxon>
        <taxon>Bosea</taxon>
    </lineage>
</organism>
<feature type="region of interest" description="Disordered" evidence="1">
    <location>
        <begin position="115"/>
        <end position="139"/>
    </location>
</feature>
<gene>
    <name evidence="2" type="ORF">ACFPPC_09390</name>
</gene>